<keyword evidence="2" id="KW-1185">Reference proteome</keyword>
<evidence type="ECO:0000313" key="1">
    <source>
        <dbReference type="EMBL" id="GIY55225.1"/>
    </source>
</evidence>
<reference evidence="1 2" key="1">
    <citation type="submission" date="2021-06" db="EMBL/GenBank/DDBJ databases">
        <title>Caerostris darwini draft genome.</title>
        <authorList>
            <person name="Kono N."/>
            <person name="Arakawa K."/>
        </authorList>
    </citation>
    <scope>NUCLEOTIDE SEQUENCE [LARGE SCALE GENOMIC DNA]</scope>
</reference>
<organism evidence="1 2">
    <name type="scientific">Caerostris darwini</name>
    <dbReference type="NCBI Taxonomy" id="1538125"/>
    <lineage>
        <taxon>Eukaryota</taxon>
        <taxon>Metazoa</taxon>
        <taxon>Ecdysozoa</taxon>
        <taxon>Arthropoda</taxon>
        <taxon>Chelicerata</taxon>
        <taxon>Arachnida</taxon>
        <taxon>Araneae</taxon>
        <taxon>Araneomorphae</taxon>
        <taxon>Entelegynae</taxon>
        <taxon>Araneoidea</taxon>
        <taxon>Araneidae</taxon>
        <taxon>Caerostris</taxon>
    </lineage>
</organism>
<name>A0AAV4UBQ3_9ARAC</name>
<sequence>MGDLWATDCAIFQGAVKGCENVKAAATNFMDFSGPEAFWWGWRFQGKRAHFCCQNDLRFANCTFVKKCLSNASSFSSYVIVEEVFSFRLKMKAFLNGAIILGK</sequence>
<evidence type="ECO:0000313" key="2">
    <source>
        <dbReference type="Proteomes" id="UP001054837"/>
    </source>
</evidence>
<comment type="caution">
    <text evidence="1">The sequence shown here is derived from an EMBL/GenBank/DDBJ whole genome shotgun (WGS) entry which is preliminary data.</text>
</comment>
<dbReference type="Proteomes" id="UP001054837">
    <property type="component" value="Unassembled WGS sequence"/>
</dbReference>
<protein>
    <submittedName>
        <fullName evidence="1">Uncharacterized protein</fullName>
    </submittedName>
</protein>
<gene>
    <name evidence="1" type="ORF">CDAR_111311</name>
</gene>
<dbReference type="AlphaFoldDB" id="A0AAV4UBQ3"/>
<dbReference type="EMBL" id="BPLQ01011073">
    <property type="protein sequence ID" value="GIY55225.1"/>
    <property type="molecule type" value="Genomic_DNA"/>
</dbReference>
<proteinExistence type="predicted"/>
<accession>A0AAV4UBQ3</accession>